<dbReference type="RefSeq" id="XP_005830405.1">
    <property type="nucleotide sequence ID" value="XM_005830348.1"/>
</dbReference>
<name>L1J5R7_GUITC</name>
<organism evidence="3">
    <name type="scientific">Guillardia theta (strain CCMP2712)</name>
    <name type="common">Cryptophyte</name>
    <dbReference type="NCBI Taxonomy" id="905079"/>
    <lineage>
        <taxon>Eukaryota</taxon>
        <taxon>Cryptophyceae</taxon>
        <taxon>Pyrenomonadales</taxon>
        <taxon>Geminigeraceae</taxon>
        <taxon>Guillardia</taxon>
    </lineage>
</organism>
<dbReference type="EMBL" id="JH993010">
    <property type="protein sequence ID" value="EKX43425.1"/>
    <property type="molecule type" value="Genomic_DNA"/>
</dbReference>
<reference evidence="3 5" key="1">
    <citation type="journal article" date="2012" name="Nature">
        <title>Algal genomes reveal evolutionary mosaicism and the fate of nucleomorphs.</title>
        <authorList>
            <consortium name="DOE Joint Genome Institute"/>
            <person name="Curtis B.A."/>
            <person name="Tanifuji G."/>
            <person name="Burki F."/>
            <person name="Gruber A."/>
            <person name="Irimia M."/>
            <person name="Maruyama S."/>
            <person name="Arias M.C."/>
            <person name="Ball S.G."/>
            <person name="Gile G.H."/>
            <person name="Hirakawa Y."/>
            <person name="Hopkins J.F."/>
            <person name="Kuo A."/>
            <person name="Rensing S.A."/>
            <person name="Schmutz J."/>
            <person name="Symeonidi A."/>
            <person name="Elias M."/>
            <person name="Eveleigh R.J."/>
            <person name="Herman E.K."/>
            <person name="Klute M.J."/>
            <person name="Nakayama T."/>
            <person name="Obornik M."/>
            <person name="Reyes-Prieto A."/>
            <person name="Armbrust E.V."/>
            <person name="Aves S.J."/>
            <person name="Beiko R.G."/>
            <person name="Coutinho P."/>
            <person name="Dacks J.B."/>
            <person name="Durnford D.G."/>
            <person name="Fast N.M."/>
            <person name="Green B.R."/>
            <person name="Grisdale C.J."/>
            <person name="Hempel F."/>
            <person name="Henrissat B."/>
            <person name="Hoppner M.P."/>
            <person name="Ishida K."/>
            <person name="Kim E."/>
            <person name="Koreny L."/>
            <person name="Kroth P.G."/>
            <person name="Liu Y."/>
            <person name="Malik S.B."/>
            <person name="Maier U.G."/>
            <person name="McRose D."/>
            <person name="Mock T."/>
            <person name="Neilson J.A."/>
            <person name="Onodera N.T."/>
            <person name="Poole A.M."/>
            <person name="Pritham E.J."/>
            <person name="Richards T.A."/>
            <person name="Rocap G."/>
            <person name="Roy S.W."/>
            <person name="Sarai C."/>
            <person name="Schaack S."/>
            <person name="Shirato S."/>
            <person name="Slamovits C.H."/>
            <person name="Spencer D.F."/>
            <person name="Suzuki S."/>
            <person name="Worden A.Z."/>
            <person name="Zauner S."/>
            <person name="Barry K."/>
            <person name="Bell C."/>
            <person name="Bharti A.K."/>
            <person name="Crow J.A."/>
            <person name="Grimwood J."/>
            <person name="Kramer R."/>
            <person name="Lindquist E."/>
            <person name="Lucas S."/>
            <person name="Salamov A."/>
            <person name="McFadden G.I."/>
            <person name="Lane C.E."/>
            <person name="Keeling P.J."/>
            <person name="Gray M.W."/>
            <person name="Grigoriev I.V."/>
            <person name="Archibald J.M."/>
        </authorList>
    </citation>
    <scope>NUCLEOTIDE SEQUENCE</scope>
    <source>
        <strain evidence="3 5">CCMP2712</strain>
    </source>
</reference>
<feature type="compositionally biased region" description="Basic and acidic residues" evidence="1">
    <location>
        <begin position="542"/>
        <end position="551"/>
    </location>
</feature>
<evidence type="ECO:0008006" key="6">
    <source>
        <dbReference type="Google" id="ProtNLM"/>
    </source>
</evidence>
<evidence type="ECO:0000256" key="2">
    <source>
        <dbReference type="SAM" id="SignalP"/>
    </source>
</evidence>
<dbReference type="AlphaFoldDB" id="L1J5R7"/>
<feature type="region of interest" description="Disordered" evidence="1">
    <location>
        <begin position="537"/>
        <end position="597"/>
    </location>
</feature>
<proteinExistence type="predicted"/>
<dbReference type="Proteomes" id="UP000011087">
    <property type="component" value="Unassembled WGS sequence"/>
</dbReference>
<feature type="compositionally biased region" description="Low complexity" evidence="1">
    <location>
        <begin position="554"/>
        <end position="574"/>
    </location>
</feature>
<evidence type="ECO:0000256" key="1">
    <source>
        <dbReference type="SAM" id="MobiDB-lite"/>
    </source>
</evidence>
<keyword evidence="5" id="KW-1185">Reference proteome</keyword>
<reference evidence="5" key="2">
    <citation type="submission" date="2012-11" db="EMBL/GenBank/DDBJ databases">
        <authorList>
            <person name="Kuo A."/>
            <person name="Curtis B.A."/>
            <person name="Tanifuji G."/>
            <person name="Burki F."/>
            <person name="Gruber A."/>
            <person name="Irimia M."/>
            <person name="Maruyama S."/>
            <person name="Arias M.C."/>
            <person name="Ball S.G."/>
            <person name="Gile G.H."/>
            <person name="Hirakawa Y."/>
            <person name="Hopkins J.F."/>
            <person name="Rensing S.A."/>
            <person name="Schmutz J."/>
            <person name="Symeonidi A."/>
            <person name="Elias M."/>
            <person name="Eveleigh R.J."/>
            <person name="Herman E.K."/>
            <person name="Klute M.J."/>
            <person name="Nakayama T."/>
            <person name="Obornik M."/>
            <person name="Reyes-Prieto A."/>
            <person name="Armbrust E.V."/>
            <person name="Aves S.J."/>
            <person name="Beiko R.G."/>
            <person name="Coutinho P."/>
            <person name="Dacks J.B."/>
            <person name="Durnford D.G."/>
            <person name="Fast N.M."/>
            <person name="Green B.R."/>
            <person name="Grisdale C."/>
            <person name="Hempe F."/>
            <person name="Henrissat B."/>
            <person name="Hoppner M.P."/>
            <person name="Ishida K.-I."/>
            <person name="Kim E."/>
            <person name="Koreny L."/>
            <person name="Kroth P.G."/>
            <person name="Liu Y."/>
            <person name="Malik S.-B."/>
            <person name="Maier U.G."/>
            <person name="McRose D."/>
            <person name="Mock T."/>
            <person name="Neilson J.A."/>
            <person name="Onodera N.T."/>
            <person name="Poole A.M."/>
            <person name="Pritham E.J."/>
            <person name="Richards T.A."/>
            <person name="Rocap G."/>
            <person name="Roy S.W."/>
            <person name="Sarai C."/>
            <person name="Schaack S."/>
            <person name="Shirato S."/>
            <person name="Slamovits C.H."/>
            <person name="Spencer D.F."/>
            <person name="Suzuki S."/>
            <person name="Worden A.Z."/>
            <person name="Zauner S."/>
            <person name="Barry K."/>
            <person name="Bell C."/>
            <person name="Bharti A.K."/>
            <person name="Crow J.A."/>
            <person name="Grimwood J."/>
            <person name="Kramer R."/>
            <person name="Lindquist E."/>
            <person name="Lucas S."/>
            <person name="Salamov A."/>
            <person name="McFadden G.I."/>
            <person name="Lane C.E."/>
            <person name="Keeling P.J."/>
            <person name="Gray M.W."/>
            <person name="Grigoriev I.V."/>
            <person name="Archibald J.M."/>
        </authorList>
    </citation>
    <scope>NUCLEOTIDE SEQUENCE</scope>
    <source>
        <strain evidence="5">CCMP2712</strain>
    </source>
</reference>
<evidence type="ECO:0000313" key="4">
    <source>
        <dbReference type="EnsemblProtists" id="EKX43425"/>
    </source>
</evidence>
<dbReference type="EnsemblProtists" id="EKX43425">
    <property type="protein sequence ID" value="EKX43425"/>
    <property type="gene ID" value="GUITHDRAFT_140473"/>
</dbReference>
<accession>L1J5R7</accession>
<evidence type="ECO:0000313" key="3">
    <source>
        <dbReference type="EMBL" id="EKX43425.1"/>
    </source>
</evidence>
<feature type="compositionally biased region" description="Low complexity" evidence="1">
    <location>
        <begin position="430"/>
        <end position="441"/>
    </location>
</feature>
<reference evidence="4" key="3">
    <citation type="submission" date="2016-03" db="UniProtKB">
        <authorList>
            <consortium name="EnsemblProtists"/>
        </authorList>
    </citation>
    <scope>IDENTIFICATION</scope>
</reference>
<protein>
    <recommendedName>
        <fullName evidence="6">NYN domain-containing protein</fullName>
    </recommendedName>
</protein>
<sequence length="739" mass="81468">MEEGTFLRLLPAFVLLCCIHSTSLLEQRAMSPLQVLERAQERPAAVVRLRGGSQEMGSSKIAGEIGQGVMAPVQATGNARAAGARTSEGETSLQCHKCGYDRFFSPMKKDLMSSRGQANEDLSTQIERGRLIALEEAKFGRKFTVEDLDAESERRGEEKAEDSMRLERFLELSSSVAEQVTAGRVVHTVKDAQNKRSAEREASKLAIAGIKLLYADQLKNVKKWASREDDSRFGNEREGELEGDVSGAAEEDSRLLLSPVANAKLSQDQSQTIKSMLRGTTWADDELLAPSESQGCGEEQRRQEEERGGEGRREGEEQQQRGDGENDKHSESCTQALEPVISMFDDDDEGKDEQYKLNDVSLQSDEKLAEAPGGCDGGTCRETDEMECEEEGEEKEALEGATGGKEAMTMDDKRDGGGDGELNPKGSTGGRVVEGQEQGVRAGKQTEHEAPAGLTEQEVAVDSVQIVGAGQGGMCNVPMLKEETMEDEVVATHQLHLASREVGQREEAMLVQEDGNMSWWERKSVWQREMENRLASFRKRNHEMSEGREEVNQTSSSNSSEAFNSTSPRRAAAAELRKKEKKKRTCEGGAGGADAHNVTKKAPAVQLLVDGDNSGKILKIISKWYQQPSSSIRKKHPVQVFCSRHYDGMMPNPLNFHRASTGLPEAADHEISFFAGRKCEEWKRTETFVLVISRDDAIENTVQLLRRSGVASAYVTPVAITSRENLNNIVKQKVFDSIQ</sequence>
<dbReference type="HOGENOM" id="CLU_375740_0_0_1"/>
<feature type="compositionally biased region" description="Basic and acidic residues" evidence="1">
    <location>
        <begin position="298"/>
        <end position="331"/>
    </location>
</feature>
<dbReference type="KEGG" id="gtt:GUITHDRAFT_140473"/>
<feature type="compositionally biased region" description="Acidic residues" evidence="1">
    <location>
        <begin position="384"/>
        <end position="396"/>
    </location>
</feature>
<evidence type="ECO:0000313" key="5">
    <source>
        <dbReference type="Proteomes" id="UP000011087"/>
    </source>
</evidence>
<feature type="signal peptide" evidence="2">
    <location>
        <begin position="1"/>
        <end position="24"/>
    </location>
</feature>
<feature type="region of interest" description="Disordered" evidence="1">
    <location>
        <begin position="225"/>
        <end position="250"/>
    </location>
</feature>
<feature type="compositionally biased region" description="Basic and acidic residues" evidence="1">
    <location>
        <begin position="408"/>
        <end position="417"/>
    </location>
</feature>
<keyword evidence="2" id="KW-0732">Signal</keyword>
<feature type="region of interest" description="Disordered" evidence="1">
    <location>
        <begin position="290"/>
        <end position="453"/>
    </location>
</feature>
<gene>
    <name evidence="3" type="ORF">GUITHDRAFT_140473</name>
</gene>
<feature type="compositionally biased region" description="Basic and acidic residues" evidence="1">
    <location>
        <begin position="225"/>
        <end position="240"/>
    </location>
</feature>
<feature type="chain" id="PRO_5008770917" description="NYN domain-containing protein" evidence="2">
    <location>
        <begin position="25"/>
        <end position="739"/>
    </location>
</feature>
<dbReference type="GeneID" id="17300157"/>
<dbReference type="PaxDb" id="55529-EKX43425"/>